<dbReference type="KEGG" id="ovi:T265_14421"/>
<dbReference type="EMBL" id="KL596809">
    <property type="protein sequence ID" value="KER24453.1"/>
    <property type="molecule type" value="Genomic_DNA"/>
</dbReference>
<dbReference type="OrthoDB" id="247013at2759"/>
<evidence type="ECO:0000313" key="1">
    <source>
        <dbReference type="EMBL" id="KER24453.1"/>
    </source>
</evidence>
<reference evidence="1 2" key="1">
    <citation type="submission" date="2013-11" db="EMBL/GenBank/DDBJ databases">
        <title>Opisthorchis viverrini - life in the bile duct.</title>
        <authorList>
            <person name="Young N.D."/>
            <person name="Nagarajan N."/>
            <person name="Lin S.J."/>
            <person name="Korhonen P.K."/>
            <person name="Jex A.R."/>
            <person name="Hall R.S."/>
            <person name="Safavi-Hemami H."/>
            <person name="Kaewkong W."/>
            <person name="Bertrand D."/>
            <person name="Gao S."/>
            <person name="Seet Q."/>
            <person name="Wongkham S."/>
            <person name="Teh B.T."/>
            <person name="Wongkham C."/>
            <person name="Intapan P.M."/>
            <person name="Maleewong W."/>
            <person name="Yang X."/>
            <person name="Hu M."/>
            <person name="Wang Z."/>
            <person name="Hofmann A."/>
            <person name="Sternberg P.W."/>
            <person name="Tan P."/>
            <person name="Wang J."/>
            <person name="Gasser R.B."/>
        </authorList>
    </citation>
    <scope>NUCLEOTIDE SEQUENCE [LARGE SCALE GENOMIC DNA]</scope>
</reference>
<accession>A0A074ZBE8</accession>
<protein>
    <submittedName>
        <fullName evidence="1">Uncharacterized protein</fullName>
    </submittedName>
</protein>
<keyword evidence="2" id="KW-1185">Reference proteome</keyword>
<sequence length="239" mass="27691">MEYAIQAWSPWLQKDIILLQRIYHRATKLVIGLQDKPYEDRIASLNLFDFYYRRIRGDLILTYNILKTPNHPLEDLFVRRRTRTGRRHDFSLAVPHSRVNCRRNFFAIRWSHNSPAPTSACKDWEELQAVRIKSLKTTCLTAMPPEGSPRAGILPGCPSLDRGSREAEVGLEVWTFRCSTLSVPNCHVTRRLHKGWDTSRLPKPREGSRELEVGFEPRTFRSVNSRSNHLGLLAQTTNL</sequence>
<dbReference type="Proteomes" id="UP000054324">
    <property type="component" value="Unassembled WGS sequence"/>
</dbReference>
<name>A0A074ZBE8_OPIVI</name>
<organism evidence="1 2">
    <name type="scientific">Opisthorchis viverrini</name>
    <name type="common">Southeast Asian liver fluke</name>
    <dbReference type="NCBI Taxonomy" id="6198"/>
    <lineage>
        <taxon>Eukaryota</taxon>
        <taxon>Metazoa</taxon>
        <taxon>Spiralia</taxon>
        <taxon>Lophotrochozoa</taxon>
        <taxon>Platyhelminthes</taxon>
        <taxon>Trematoda</taxon>
        <taxon>Digenea</taxon>
        <taxon>Opisthorchiida</taxon>
        <taxon>Opisthorchiata</taxon>
        <taxon>Opisthorchiidae</taxon>
        <taxon>Opisthorchis</taxon>
    </lineage>
</organism>
<gene>
    <name evidence="1" type="ORF">T265_14421</name>
</gene>
<feature type="non-terminal residue" evidence="1">
    <location>
        <position position="239"/>
    </location>
</feature>
<dbReference type="CTD" id="20328587"/>
<dbReference type="GeneID" id="20328587"/>
<dbReference type="RefSeq" id="XP_009171813.1">
    <property type="nucleotide sequence ID" value="XM_009173549.1"/>
</dbReference>
<dbReference type="AlphaFoldDB" id="A0A074ZBE8"/>
<evidence type="ECO:0000313" key="2">
    <source>
        <dbReference type="Proteomes" id="UP000054324"/>
    </source>
</evidence>
<dbReference type="STRING" id="6198.A0A074ZBE8"/>
<proteinExistence type="predicted"/>